<dbReference type="InterPro" id="IPR050267">
    <property type="entry name" value="Anti-sigma-factor_SerPK"/>
</dbReference>
<dbReference type="RefSeq" id="WP_110637229.1">
    <property type="nucleotide sequence ID" value="NZ_CP029788.1"/>
</dbReference>
<dbReference type="InterPro" id="IPR036890">
    <property type="entry name" value="HATPase_C_sf"/>
</dbReference>
<dbReference type="KEGG" id="sact:DMT42_30955"/>
<dbReference type="EMBL" id="CP029788">
    <property type="protein sequence ID" value="AWT47865.1"/>
    <property type="molecule type" value="Genomic_DNA"/>
</dbReference>
<dbReference type="Gene3D" id="3.30.565.10">
    <property type="entry name" value="Histidine kinase-like ATPase, C-terminal domain"/>
    <property type="match status" value="1"/>
</dbReference>
<keyword evidence="1" id="KW-0723">Serine/threonine-protein kinase</keyword>
<keyword evidence="1" id="KW-0808">Transferase</keyword>
<name>A0A2U9PEZ3_STRAS</name>
<protein>
    <submittedName>
        <fullName evidence="3">ATP-binding protein</fullName>
    </submittedName>
</protein>
<keyword evidence="3" id="KW-0547">Nucleotide-binding</keyword>
<dbReference type="GO" id="GO:0004674">
    <property type="term" value="F:protein serine/threonine kinase activity"/>
    <property type="evidence" value="ECO:0007669"/>
    <property type="project" value="UniProtKB-KW"/>
</dbReference>
<dbReference type="GO" id="GO:0005524">
    <property type="term" value="F:ATP binding"/>
    <property type="evidence" value="ECO:0007669"/>
    <property type="project" value="UniProtKB-KW"/>
</dbReference>
<sequence>MRLEGADCTDQDRPLARRPILSALAFEGANRPFLTDVQAVHGIPVSDRATGTVQMAVSELVTNAYKYAPGPCLLDLEVSEGTVQISVWDTDTTLSACLADPGRVGQHGLEIVMAVCQSFEVRREPVGKRVRAAIVLADGPGGDPAGRLL</sequence>
<keyword evidence="1" id="KW-0418">Kinase</keyword>
<evidence type="ECO:0000259" key="2">
    <source>
        <dbReference type="Pfam" id="PF13581"/>
    </source>
</evidence>
<dbReference type="OrthoDB" id="4304137at2"/>
<accession>A0A2U9PEZ3</accession>
<evidence type="ECO:0000256" key="1">
    <source>
        <dbReference type="ARBA" id="ARBA00022527"/>
    </source>
</evidence>
<dbReference type="PANTHER" id="PTHR35526:SF3">
    <property type="entry name" value="ANTI-SIGMA-F FACTOR RSBW"/>
    <property type="match status" value="1"/>
</dbReference>
<dbReference type="CDD" id="cd16936">
    <property type="entry name" value="HATPase_RsbW-like"/>
    <property type="match status" value="1"/>
</dbReference>
<keyword evidence="3" id="KW-0067">ATP-binding</keyword>
<dbReference type="Pfam" id="PF13581">
    <property type="entry name" value="HATPase_c_2"/>
    <property type="match status" value="1"/>
</dbReference>
<evidence type="ECO:0000313" key="3">
    <source>
        <dbReference type="EMBL" id="AWT47865.1"/>
    </source>
</evidence>
<evidence type="ECO:0000313" key="4">
    <source>
        <dbReference type="Proteomes" id="UP000247634"/>
    </source>
</evidence>
<keyword evidence="4" id="KW-1185">Reference proteome</keyword>
<feature type="domain" description="Histidine kinase/HSP90-like ATPase" evidence="2">
    <location>
        <begin position="33"/>
        <end position="132"/>
    </location>
</feature>
<dbReference type="InterPro" id="IPR003594">
    <property type="entry name" value="HATPase_dom"/>
</dbReference>
<organism evidence="3 4">
    <name type="scientific">Streptomyces actuosus</name>
    <dbReference type="NCBI Taxonomy" id="1885"/>
    <lineage>
        <taxon>Bacteria</taxon>
        <taxon>Bacillati</taxon>
        <taxon>Actinomycetota</taxon>
        <taxon>Actinomycetes</taxon>
        <taxon>Kitasatosporales</taxon>
        <taxon>Streptomycetaceae</taxon>
        <taxon>Streptomyces</taxon>
    </lineage>
</organism>
<dbReference type="AlphaFoldDB" id="A0A2U9PEZ3"/>
<gene>
    <name evidence="3" type="ORF">DMT42_30955</name>
</gene>
<dbReference type="Proteomes" id="UP000247634">
    <property type="component" value="Chromosome"/>
</dbReference>
<proteinExistence type="predicted"/>
<dbReference type="PANTHER" id="PTHR35526">
    <property type="entry name" value="ANTI-SIGMA-F FACTOR RSBW-RELATED"/>
    <property type="match status" value="1"/>
</dbReference>
<reference evidence="3 4" key="1">
    <citation type="submission" date="2018-06" db="EMBL/GenBank/DDBJ databases">
        <title>The complete genome sequence of a nosiheptide producer Streptomyces actuosus ATCC 25421: deducing the ability of producing a new class III lantibiotics.</title>
        <authorList>
            <person name="Liu W."/>
            <person name="Sun F."/>
            <person name="Hu Y."/>
        </authorList>
    </citation>
    <scope>NUCLEOTIDE SEQUENCE [LARGE SCALE GENOMIC DNA]</scope>
    <source>
        <strain evidence="3 4">ATCC 25421</strain>
    </source>
</reference>
<dbReference type="SUPFAM" id="SSF55874">
    <property type="entry name" value="ATPase domain of HSP90 chaperone/DNA topoisomerase II/histidine kinase"/>
    <property type="match status" value="1"/>
</dbReference>